<organism evidence="1 2">
    <name type="scientific">Daphnia pulex</name>
    <name type="common">Water flea</name>
    <dbReference type="NCBI Taxonomy" id="6669"/>
    <lineage>
        <taxon>Eukaryota</taxon>
        <taxon>Metazoa</taxon>
        <taxon>Ecdysozoa</taxon>
        <taxon>Arthropoda</taxon>
        <taxon>Crustacea</taxon>
        <taxon>Branchiopoda</taxon>
        <taxon>Diplostraca</taxon>
        <taxon>Cladocera</taxon>
        <taxon>Anomopoda</taxon>
        <taxon>Daphniidae</taxon>
        <taxon>Daphnia</taxon>
    </lineage>
</organism>
<dbReference type="KEGG" id="dpx:DAPPUDRAFT_126383"/>
<evidence type="ECO:0000313" key="1">
    <source>
        <dbReference type="EMBL" id="EFX59892.1"/>
    </source>
</evidence>
<accession>E9I7Y8</accession>
<gene>
    <name evidence="1" type="ORF">DAPPUDRAFT_126383</name>
</gene>
<dbReference type="EMBL" id="GL737619">
    <property type="protein sequence ID" value="EFX59892.1"/>
    <property type="molecule type" value="Genomic_DNA"/>
</dbReference>
<reference evidence="1 2" key="1">
    <citation type="journal article" date="2011" name="Science">
        <title>The ecoresponsive genome of Daphnia pulex.</title>
        <authorList>
            <person name="Colbourne J.K."/>
            <person name="Pfrender M.E."/>
            <person name="Gilbert D."/>
            <person name="Thomas W.K."/>
            <person name="Tucker A."/>
            <person name="Oakley T.H."/>
            <person name="Tokishita S."/>
            <person name="Aerts A."/>
            <person name="Arnold G.J."/>
            <person name="Basu M.K."/>
            <person name="Bauer D.J."/>
            <person name="Caceres C.E."/>
            <person name="Carmel L."/>
            <person name="Casola C."/>
            <person name="Choi J.H."/>
            <person name="Detter J.C."/>
            <person name="Dong Q."/>
            <person name="Dusheyko S."/>
            <person name="Eads B.D."/>
            <person name="Frohlich T."/>
            <person name="Geiler-Samerotte K.A."/>
            <person name="Gerlach D."/>
            <person name="Hatcher P."/>
            <person name="Jogdeo S."/>
            <person name="Krijgsveld J."/>
            <person name="Kriventseva E.V."/>
            <person name="Kultz D."/>
            <person name="Laforsch C."/>
            <person name="Lindquist E."/>
            <person name="Lopez J."/>
            <person name="Manak J.R."/>
            <person name="Muller J."/>
            <person name="Pangilinan J."/>
            <person name="Patwardhan R.P."/>
            <person name="Pitluck S."/>
            <person name="Pritham E.J."/>
            <person name="Rechtsteiner A."/>
            <person name="Rho M."/>
            <person name="Rogozin I.B."/>
            <person name="Sakarya O."/>
            <person name="Salamov A."/>
            <person name="Schaack S."/>
            <person name="Shapiro H."/>
            <person name="Shiga Y."/>
            <person name="Skalitzky C."/>
            <person name="Smith Z."/>
            <person name="Souvorov A."/>
            <person name="Sung W."/>
            <person name="Tang Z."/>
            <person name="Tsuchiya D."/>
            <person name="Tu H."/>
            <person name="Vos H."/>
            <person name="Wang M."/>
            <person name="Wolf Y.I."/>
            <person name="Yamagata H."/>
            <person name="Yamada T."/>
            <person name="Ye Y."/>
            <person name="Shaw J.R."/>
            <person name="Andrews J."/>
            <person name="Crease T.J."/>
            <person name="Tang H."/>
            <person name="Lucas S.M."/>
            <person name="Robertson H.M."/>
            <person name="Bork P."/>
            <person name="Koonin E.V."/>
            <person name="Zdobnov E.M."/>
            <person name="Grigoriev I.V."/>
            <person name="Lynch M."/>
            <person name="Boore J.L."/>
        </authorList>
    </citation>
    <scope>NUCLEOTIDE SEQUENCE [LARGE SCALE GENOMIC DNA]</scope>
</reference>
<dbReference type="AlphaFoldDB" id="E9I7Y8"/>
<keyword evidence="2" id="KW-1185">Reference proteome</keyword>
<proteinExistence type="predicted"/>
<name>E9I7Y8_DAPPU</name>
<dbReference type="HOGENOM" id="CLU_922162_0_0_1"/>
<evidence type="ECO:0000313" key="2">
    <source>
        <dbReference type="Proteomes" id="UP000000305"/>
    </source>
</evidence>
<dbReference type="InParanoid" id="E9I7Y8"/>
<protein>
    <submittedName>
        <fullName evidence="1">Uncharacterized protein</fullName>
    </submittedName>
</protein>
<dbReference type="Proteomes" id="UP000000305">
    <property type="component" value="Unassembled WGS sequence"/>
</dbReference>
<sequence>MIQPLDDPLKRFEMIARKGQGVASLDELGDAVSDQKLDAGFFPPVGPGLFGSLHEMFPDPAPVFSGEEQHELPVLQKLDPLGQRPLIKAKFGGAAANFRDSQSHQFAAFSMHPLYLKVITLEKAPMFKRLSNCYRLSRAAILSATLLASFRLEAAPGFSLGLAAIEETDERFRPAFWVQGLFAEKWVVQWEAYGRVQKPVTQSTHLLTFSRQFPLFGSLLGRTGLALALESTTISREDGDEGASRETNTNLGLALGIAWQSKSKLFVTAEWSSSLFPAGLAGILLSTARKQSLNLGVGWRFK</sequence>